<dbReference type="AlphaFoldDB" id="A0A060RBI9"/>
<dbReference type="EMBL" id="HG934468">
    <property type="protein sequence ID" value="CDN33016.1"/>
    <property type="molecule type" value="Genomic_DNA"/>
</dbReference>
<dbReference type="eggNOG" id="COG0457">
    <property type="taxonomic scope" value="Bacteria"/>
</dbReference>
<evidence type="ECO:0000256" key="1">
    <source>
        <dbReference type="PROSITE-ProRule" id="PRU00339"/>
    </source>
</evidence>
<evidence type="ECO:0000313" key="2">
    <source>
        <dbReference type="EMBL" id="CDN33016.1"/>
    </source>
</evidence>
<dbReference type="PANTHER" id="PTHR12558:SF13">
    <property type="entry name" value="CELL DIVISION CYCLE PROTEIN 27 HOMOLOG"/>
    <property type="match status" value="1"/>
</dbReference>
<dbReference type="Proteomes" id="UP000027616">
    <property type="component" value="Chromosome I"/>
</dbReference>
<dbReference type="PROSITE" id="PS50005">
    <property type="entry name" value="TPR"/>
    <property type="match status" value="1"/>
</dbReference>
<evidence type="ECO:0000313" key="3">
    <source>
        <dbReference type="Proteomes" id="UP000027616"/>
    </source>
</evidence>
<dbReference type="SMART" id="SM00028">
    <property type="entry name" value="TPR"/>
    <property type="match status" value="4"/>
</dbReference>
<dbReference type="InterPro" id="IPR019734">
    <property type="entry name" value="TPR_rpt"/>
</dbReference>
<accession>A0A060RBI9</accession>
<feature type="repeat" description="TPR" evidence="1">
    <location>
        <begin position="293"/>
        <end position="326"/>
    </location>
</feature>
<dbReference type="HOGENOM" id="CLU_645313_0_0_10"/>
<dbReference type="SUPFAM" id="SSF81901">
    <property type="entry name" value="HCP-like"/>
    <property type="match status" value="1"/>
</dbReference>
<proteinExistence type="predicted"/>
<keyword evidence="3" id="KW-1185">Reference proteome</keyword>
<dbReference type="PANTHER" id="PTHR12558">
    <property type="entry name" value="CELL DIVISION CYCLE 16,23,27"/>
    <property type="match status" value="1"/>
</dbReference>
<dbReference type="KEGG" id="rbc:BN938_2951"/>
<organism evidence="2 3">
    <name type="scientific">Mucinivorans hirudinis</name>
    <dbReference type="NCBI Taxonomy" id="1433126"/>
    <lineage>
        <taxon>Bacteria</taxon>
        <taxon>Pseudomonadati</taxon>
        <taxon>Bacteroidota</taxon>
        <taxon>Bacteroidia</taxon>
        <taxon>Bacteroidales</taxon>
        <taxon>Rikenellaceae</taxon>
        <taxon>Mucinivorans</taxon>
    </lineage>
</organism>
<gene>
    <name evidence="2" type="ORF">BN938_2951</name>
</gene>
<dbReference type="Gene3D" id="1.25.40.10">
    <property type="entry name" value="Tetratricopeptide repeat domain"/>
    <property type="match status" value="2"/>
</dbReference>
<sequence>MLAAVATIGAVAQNVDAVQKKIDKSNADIVDAKKSTQAATWLNRANAYIEMANIYTSKIVPNITIEQATSMIGKPLSSVEVQVSGNTFVKNDYENFIIYSDPASKMIQFFQAKKGDELSDLNNALAALTKMKELNEKDFTNKGMKIAESLKNLFQQTGMTAYNLDQKAKAASFFDGAANTSILMGKIDTLIIYYSGIAYTEAQEWNKGISLFDKILAIGDDQGGMVQLYMSMCYEGIKDDTKAISILESGFQKNPNNASILSAIINIYLKNEIDPVKLIDIIKKAEELDPKNASLYLVEGTVWEKLGDTDKAIGALKKSIEIDNKNYYAYFNLGFILTNAGNACSEKASKVDLNDQAGYDKLIAEQSEYYTQAIEALEMAHQINSEELGVIELLKGLYFQKRDKGDEFAAKSKYYEELYQSKSGK</sequence>
<dbReference type="InterPro" id="IPR011990">
    <property type="entry name" value="TPR-like_helical_dom_sf"/>
</dbReference>
<dbReference type="STRING" id="1433126.BN938_2951"/>
<keyword evidence="1" id="KW-0802">TPR repeat</keyword>
<reference evidence="2 3" key="1">
    <citation type="journal article" date="2015" name="Genome Announc.">
        <title>Complete Genome Sequence of the Novel Leech Symbiont Mucinivorans hirudinis M3T.</title>
        <authorList>
            <person name="Nelson M.C."/>
            <person name="Bomar L."/>
            <person name="Graf J."/>
        </authorList>
    </citation>
    <scope>NUCLEOTIDE SEQUENCE [LARGE SCALE GENOMIC DNA]</scope>
    <source>
        <strain evidence="3">M3</strain>
    </source>
</reference>
<name>A0A060RBI9_9BACT</name>
<protein>
    <submittedName>
        <fullName evidence="2">Tetratricopeptide TPR_1 repeat-containing protein</fullName>
    </submittedName>
</protein>